<keyword evidence="2" id="KW-1133">Transmembrane helix</keyword>
<dbReference type="SUPFAM" id="SSF51261">
    <property type="entry name" value="Duplicated hybrid motif"/>
    <property type="match status" value="1"/>
</dbReference>
<keyword evidence="1" id="KW-0732">Signal</keyword>
<comment type="caution">
    <text evidence="4">The sequence shown here is derived from an EMBL/GenBank/DDBJ whole genome shotgun (WGS) entry which is preliminary data.</text>
</comment>
<organism evidence="4 5">
    <name type="scientific">Capnocytophaga granulosa</name>
    <dbReference type="NCBI Taxonomy" id="45242"/>
    <lineage>
        <taxon>Bacteria</taxon>
        <taxon>Pseudomonadati</taxon>
        <taxon>Bacteroidota</taxon>
        <taxon>Flavobacteriia</taxon>
        <taxon>Flavobacteriales</taxon>
        <taxon>Flavobacteriaceae</taxon>
        <taxon>Capnocytophaga</taxon>
    </lineage>
</organism>
<feature type="domain" description="M23ase beta-sheet core" evidence="3">
    <location>
        <begin position="187"/>
        <end position="282"/>
    </location>
</feature>
<dbReference type="PANTHER" id="PTHR21666:SF289">
    <property type="entry name" value="L-ALA--D-GLU ENDOPEPTIDASE"/>
    <property type="match status" value="1"/>
</dbReference>
<sequence length="289" mass="32905">MTFKERFSKIIHGKWLFKYRVVIMNESSLEEVKTFRLNRLNVFVYSSLFAILMITLTTLVIIYSPLRQYILGFSEADQRKQIVDLTFHADSLQQRIASNDAYFLSLQKVLTGDIEPDKINKDSVLNAVQQIPAEVDLQASEEEMKLRSEVANEERYNVFDVATANTRKAFFPPIQGMISNEFKADKRHYGIDLTAAEGTPVKAIGEGTVIFSEWSAQTGFVLIIEHPHNFVSVYKHNASITKRQGDKVRAGEVIAQVGNTGELSTGVHLHFELWHEGYPVDPLNYMNIK</sequence>
<dbReference type="Gene3D" id="2.70.70.10">
    <property type="entry name" value="Glucose Permease (Domain IIA)"/>
    <property type="match status" value="1"/>
</dbReference>
<dbReference type="EMBL" id="FNND01000005">
    <property type="protein sequence ID" value="SDW88815.1"/>
    <property type="molecule type" value="Genomic_DNA"/>
</dbReference>
<dbReference type="GeneID" id="85016763"/>
<evidence type="ECO:0000256" key="2">
    <source>
        <dbReference type="SAM" id="Phobius"/>
    </source>
</evidence>
<dbReference type="InterPro" id="IPR011055">
    <property type="entry name" value="Dup_hybrid_motif"/>
</dbReference>
<dbReference type="Proteomes" id="UP000182771">
    <property type="component" value="Unassembled WGS sequence"/>
</dbReference>
<evidence type="ECO:0000313" key="4">
    <source>
        <dbReference type="EMBL" id="SDW88815.1"/>
    </source>
</evidence>
<dbReference type="OrthoDB" id="9814377at2"/>
<dbReference type="InterPro" id="IPR016047">
    <property type="entry name" value="M23ase_b-sheet_dom"/>
</dbReference>
<keyword evidence="2" id="KW-0812">Transmembrane</keyword>
<dbReference type="RefSeq" id="WP_016420867.1">
    <property type="nucleotide sequence ID" value="NZ_CBDFAJ010000078.1"/>
</dbReference>
<evidence type="ECO:0000259" key="3">
    <source>
        <dbReference type="Pfam" id="PF01551"/>
    </source>
</evidence>
<reference evidence="4 5" key="1">
    <citation type="submission" date="2016-10" db="EMBL/GenBank/DDBJ databases">
        <authorList>
            <person name="Varghese N."/>
            <person name="Submissions S."/>
        </authorList>
    </citation>
    <scope>NUCLEOTIDE SEQUENCE [LARGE SCALE GENOMIC DNA]</scope>
    <source>
        <strain evidence="4 5">DSM 11449</strain>
    </source>
</reference>
<dbReference type="GO" id="GO:0004222">
    <property type="term" value="F:metalloendopeptidase activity"/>
    <property type="evidence" value="ECO:0007669"/>
    <property type="project" value="TreeGrafter"/>
</dbReference>
<evidence type="ECO:0000313" key="5">
    <source>
        <dbReference type="Proteomes" id="UP000182771"/>
    </source>
</evidence>
<keyword evidence="5" id="KW-1185">Reference proteome</keyword>
<dbReference type="PANTHER" id="PTHR21666">
    <property type="entry name" value="PEPTIDASE-RELATED"/>
    <property type="match status" value="1"/>
</dbReference>
<dbReference type="AlphaFoldDB" id="A0A1H2X7M1"/>
<evidence type="ECO:0000256" key="1">
    <source>
        <dbReference type="ARBA" id="ARBA00022729"/>
    </source>
</evidence>
<dbReference type="CDD" id="cd12797">
    <property type="entry name" value="M23_peptidase"/>
    <property type="match status" value="1"/>
</dbReference>
<protein>
    <submittedName>
        <fullName evidence="4">Peptidase family M23</fullName>
    </submittedName>
</protein>
<keyword evidence="2" id="KW-0472">Membrane</keyword>
<gene>
    <name evidence="4" type="ORF">SAMN05444420_10517</name>
</gene>
<proteinExistence type="predicted"/>
<accession>A0A1H2X7M1</accession>
<dbReference type="Pfam" id="PF01551">
    <property type="entry name" value="Peptidase_M23"/>
    <property type="match status" value="1"/>
</dbReference>
<dbReference type="InterPro" id="IPR050570">
    <property type="entry name" value="Cell_wall_metabolism_enzyme"/>
</dbReference>
<name>A0A1H2X7M1_9FLAO</name>
<feature type="transmembrane region" description="Helical" evidence="2">
    <location>
        <begin position="42"/>
        <end position="63"/>
    </location>
</feature>